<comment type="caution">
    <text evidence="4">The sequence shown here is derived from an EMBL/GenBank/DDBJ whole genome shotgun (WGS) entry which is preliminary data.</text>
</comment>
<name>A0A8J7GKM5_9ACTN</name>
<sequence length="348" mass="38020">MTVTREEATALFTAIWADLLGVPAGPDDDFFDLGGYSLLVVDVVDRARAAGLRIRAIDVFEHPTAAGLASAALTGRDPGFRPDMVAHVWATSAGPWQAPPSLVPLVPDGDREPLFVVHLGTGHVRLFTALAERVRCGRPVHGFEAIGYRARVRPFLSVGETAERYLSELRAVQPTGPYHLAGLCAGGVVALEMAQRLRAAEEEVAALVLVDLPSGMPELDPGWGLNEHFEYMLGALKVQFGLHDPVADLPGVLAELQRRAWFEDTDGIDDFYRLVVLWAAAQYAQEHYEPRPYAGPVTVISAAEHIDRARAYWSPHLPTARYHVADDVRMQHILREPGVADAFVEALS</sequence>
<evidence type="ECO:0000256" key="1">
    <source>
        <dbReference type="ARBA" id="ARBA00022450"/>
    </source>
</evidence>
<proteinExistence type="predicted"/>
<dbReference type="InterPro" id="IPR020806">
    <property type="entry name" value="PKS_PP-bd"/>
</dbReference>
<evidence type="ECO:0000313" key="5">
    <source>
        <dbReference type="Proteomes" id="UP000622552"/>
    </source>
</evidence>
<dbReference type="RefSeq" id="WP_197001891.1">
    <property type="nucleotide sequence ID" value="NZ_BONS01000023.1"/>
</dbReference>
<dbReference type="InterPro" id="IPR001031">
    <property type="entry name" value="Thioesterase"/>
</dbReference>
<dbReference type="Pfam" id="PF00550">
    <property type="entry name" value="PP-binding"/>
    <property type="match status" value="1"/>
</dbReference>
<keyword evidence="1" id="KW-0596">Phosphopantetheine</keyword>
<dbReference type="PANTHER" id="PTHR45527">
    <property type="entry name" value="NONRIBOSOMAL PEPTIDE SYNTHETASE"/>
    <property type="match status" value="1"/>
</dbReference>
<feature type="domain" description="Carrier" evidence="3">
    <location>
        <begin position="3"/>
        <end position="76"/>
    </location>
</feature>
<dbReference type="SUPFAM" id="SSF47336">
    <property type="entry name" value="ACP-like"/>
    <property type="match status" value="1"/>
</dbReference>
<dbReference type="Gene3D" id="1.10.1200.10">
    <property type="entry name" value="ACP-like"/>
    <property type="match status" value="1"/>
</dbReference>
<gene>
    <name evidence="4" type="ORF">IW245_000878</name>
</gene>
<dbReference type="SMART" id="SM00823">
    <property type="entry name" value="PKS_PP"/>
    <property type="match status" value="1"/>
</dbReference>
<dbReference type="GO" id="GO:0031177">
    <property type="term" value="F:phosphopantetheine binding"/>
    <property type="evidence" value="ECO:0007669"/>
    <property type="project" value="InterPro"/>
</dbReference>
<dbReference type="PANTHER" id="PTHR45527:SF1">
    <property type="entry name" value="FATTY ACID SYNTHASE"/>
    <property type="match status" value="1"/>
</dbReference>
<dbReference type="InterPro" id="IPR009081">
    <property type="entry name" value="PP-bd_ACP"/>
</dbReference>
<dbReference type="InterPro" id="IPR036736">
    <property type="entry name" value="ACP-like_sf"/>
</dbReference>
<reference evidence="4" key="1">
    <citation type="submission" date="2020-11" db="EMBL/GenBank/DDBJ databases">
        <title>Sequencing the genomes of 1000 actinobacteria strains.</title>
        <authorList>
            <person name="Klenk H.-P."/>
        </authorList>
    </citation>
    <scope>NUCLEOTIDE SEQUENCE</scope>
    <source>
        <strain evidence="4">DSM 45356</strain>
    </source>
</reference>
<evidence type="ECO:0000313" key="4">
    <source>
        <dbReference type="EMBL" id="MBG6134684.1"/>
    </source>
</evidence>
<evidence type="ECO:0000256" key="2">
    <source>
        <dbReference type="ARBA" id="ARBA00022553"/>
    </source>
</evidence>
<accession>A0A8J7GKM5</accession>
<dbReference type="Proteomes" id="UP000622552">
    <property type="component" value="Unassembled WGS sequence"/>
</dbReference>
<dbReference type="AlphaFoldDB" id="A0A8J7GKM5"/>
<dbReference type="InterPro" id="IPR029058">
    <property type="entry name" value="AB_hydrolase_fold"/>
</dbReference>
<dbReference type="Gene3D" id="3.40.50.1820">
    <property type="entry name" value="alpha/beta hydrolase"/>
    <property type="match status" value="1"/>
</dbReference>
<evidence type="ECO:0000259" key="3">
    <source>
        <dbReference type="PROSITE" id="PS50075"/>
    </source>
</evidence>
<protein>
    <submittedName>
        <fullName evidence="4">Thioesterase domain-containing protein</fullName>
    </submittedName>
</protein>
<dbReference type="SUPFAM" id="SSF53474">
    <property type="entry name" value="alpha/beta-Hydrolases"/>
    <property type="match status" value="1"/>
</dbReference>
<dbReference type="PROSITE" id="PS50075">
    <property type="entry name" value="CARRIER"/>
    <property type="match status" value="1"/>
</dbReference>
<keyword evidence="5" id="KW-1185">Reference proteome</keyword>
<dbReference type="EMBL" id="JADOUF010000001">
    <property type="protein sequence ID" value="MBG6134684.1"/>
    <property type="molecule type" value="Genomic_DNA"/>
</dbReference>
<keyword evidence="2" id="KW-0597">Phosphoprotein</keyword>
<organism evidence="4 5">
    <name type="scientific">Longispora fulva</name>
    <dbReference type="NCBI Taxonomy" id="619741"/>
    <lineage>
        <taxon>Bacteria</taxon>
        <taxon>Bacillati</taxon>
        <taxon>Actinomycetota</taxon>
        <taxon>Actinomycetes</taxon>
        <taxon>Micromonosporales</taxon>
        <taxon>Micromonosporaceae</taxon>
        <taxon>Longispora</taxon>
    </lineage>
</organism>
<dbReference type="Pfam" id="PF00975">
    <property type="entry name" value="Thioesterase"/>
    <property type="match status" value="1"/>
</dbReference>
<dbReference type="GO" id="GO:0043041">
    <property type="term" value="P:amino acid activation for nonribosomal peptide biosynthetic process"/>
    <property type="evidence" value="ECO:0007669"/>
    <property type="project" value="TreeGrafter"/>
</dbReference>
<dbReference type="GO" id="GO:0005829">
    <property type="term" value="C:cytosol"/>
    <property type="evidence" value="ECO:0007669"/>
    <property type="project" value="TreeGrafter"/>
</dbReference>
<dbReference type="GO" id="GO:0044550">
    <property type="term" value="P:secondary metabolite biosynthetic process"/>
    <property type="evidence" value="ECO:0007669"/>
    <property type="project" value="TreeGrafter"/>
</dbReference>